<reference evidence="2 3" key="1">
    <citation type="submission" date="2022-05" db="EMBL/GenBank/DDBJ databases">
        <authorList>
            <consortium name="Genoscope - CEA"/>
            <person name="William W."/>
        </authorList>
    </citation>
    <scope>NUCLEOTIDE SEQUENCE [LARGE SCALE GENOMIC DNA]</scope>
</reference>
<feature type="compositionally biased region" description="Basic and acidic residues" evidence="1">
    <location>
        <begin position="103"/>
        <end position="130"/>
    </location>
</feature>
<evidence type="ECO:0000313" key="2">
    <source>
        <dbReference type="EMBL" id="CAH3184498.1"/>
    </source>
</evidence>
<name>A0ABN8RYU4_9CNID</name>
<sequence>LAAAKGILSLPTVTEQNDRARHHSVPAMLHNSKRKTSRLAVRRRSTRWNLIATNVQVRTNPMFHKKSRRLQRQASFSGVASKLMDATSEKSRKLSRQINKMARVQEEKELQEKREQEEAAQEEKKKKEEGFARSIITRKLSIFGSYRRMSF</sequence>
<proteinExistence type="predicted"/>
<feature type="region of interest" description="Disordered" evidence="1">
    <location>
        <begin position="64"/>
        <end position="130"/>
    </location>
</feature>
<protein>
    <submittedName>
        <fullName evidence="2">Uncharacterized protein</fullName>
    </submittedName>
</protein>
<evidence type="ECO:0000313" key="3">
    <source>
        <dbReference type="Proteomes" id="UP001159427"/>
    </source>
</evidence>
<accession>A0ABN8RYU4</accession>
<keyword evidence="3" id="KW-1185">Reference proteome</keyword>
<organism evidence="2 3">
    <name type="scientific">Porites evermanni</name>
    <dbReference type="NCBI Taxonomy" id="104178"/>
    <lineage>
        <taxon>Eukaryota</taxon>
        <taxon>Metazoa</taxon>
        <taxon>Cnidaria</taxon>
        <taxon>Anthozoa</taxon>
        <taxon>Hexacorallia</taxon>
        <taxon>Scleractinia</taxon>
        <taxon>Fungiina</taxon>
        <taxon>Poritidae</taxon>
        <taxon>Porites</taxon>
    </lineage>
</organism>
<feature type="non-terminal residue" evidence="2">
    <location>
        <position position="151"/>
    </location>
</feature>
<evidence type="ECO:0000256" key="1">
    <source>
        <dbReference type="SAM" id="MobiDB-lite"/>
    </source>
</evidence>
<dbReference type="EMBL" id="CALNXI010002196">
    <property type="protein sequence ID" value="CAH3184498.1"/>
    <property type="molecule type" value="Genomic_DNA"/>
</dbReference>
<gene>
    <name evidence="2" type="ORF">PEVE_00015479</name>
</gene>
<comment type="caution">
    <text evidence="2">The sequence shown here is derived from an EMBL/GenBank/DDBJ whole genome shotgun (WGS) entry which is preliminary data.</text>
</comment>
<feature type="non-terminal residue" evidence="2">
    <location>
        <position position="1"/>
    </location>
</feature>
<dbReference type="Proteomes" id="UP001159427">
    <property type="component" value="Unassembled WGS sequence"/>
</dbReference>